<keyword evidence="2 5" id="KW-0963">Cytoplasm</keyword>
<evidence type="ECO:0000256" key="4">
    <source>
        <dbReference type="ARBA" id="ARBA00023315"/>
    </source>
</evidence>
<comment type="similarity">
    <text evidence="1 5 6">Belongs to the acetyltransferase family. RimI subfamily.</text>
</comment>
<keyword evidence="4 5" id="KW-0012">Acyltransferase</keyword>
<dbReference type="GO" id="GO:0008999">
    <property type="term" value="F:protein-N-terminal-alanine acetyltransferase activity"/>
    <property type="evidence" value="ECO:0007669"/>
    <property type="project" value="UniProtKB-EC"/>
</dbReference>
<comment type="caution">
    <text evidence="5">Lacks conserved residue(s) required for the propagation of feature annotation.</text>
</comment>
<dbReference type="PANTHER" id="PTHR43420:SF44">
    <property type="entry name" value="ACETYLTRANSFERASE YPEA"/>
    <property type="match status" value="1"/>
</dbReference>
<feature type="active site" description="Proton acceptor" evidence="5">
    <location>
        <position position="103"/>
    </location>
</feature>
<name>A0ABW1XHJ9_9ALTE</name>
<comment type="subcellular location">
    <subcellularLocation>
        <location evidence="5 6">Cytoplasm</location>
    </subcellularLocation>
</comment>
<dbReference type="EMBL" id="JBHSUS010000001">
    <property type="protein sequence ID" value="MFC6439266.1"/>
    <property type="molecule type" value="Genomic_DNA"/>
</dbReference>
<sequence length="149" mass="16201">MAELVALSADTLDAAYSVHCTCQSFPWSKNTFADGLSAPYFSYVITAGNDVQGYYLCHQVLDEVTLMDVGVVPSARGQGLGKQLLLHVISESAKRAASMIFLEVRASNHTAVSLYQACGFSHIDVRKNYYPTASGREDACIMRLALTAR</sequence>
<dbReference type="GO" id="GO:0005840">
    <property type="term" value="C:ribosome"/>
    <property type="evidence" value="ECO:0007669"/>
    <property type="project" value="UniProtKB-KW"/>
</dbReference>
<dbReference type="SUPFAM" id="SSF55729">
    <property type="entry name" value="Acyl-CoA N-acyltransferases (Nat)"/>
    <property type="match status" value="1"/>
</dbReference>
<dbReference type="InterPro" id="IPR043690">
    <property type="entry name" value="RimI"/>
</dbReference>
<feature type="binding site" evidence="5">
    <location>
        <begin position="69"/>
        <end position="71"/>
    </location>
    <ligand>
        <name>acetyl-CoA</name>
        <dbReference type="ChEBI" id="CHEBI:57288"/>
    </ligand>
</feature>
<organism evidence="8 9">
    <name type="scientific">Pseudobowmanella zhangzhouensis</name>
    <dbReference type="NCBI Taxonomy" id="1537679"/>
    <lineage>
        <taxon>Bacteria</taxon>
        <taxon>Pseudomonadati</taxon>
        <taxon>Pseudomonadota</taxon>
        <taxon>Gammaproteobacteria</taxon>
        <taxon>Alteromonadales</taxon>
        <taxon>Alteromonadaceae</taxon>
    </lineage>
</organism>
<evidence type="ECO:0000256" key="2">
    <source>
        <dbReference type="ARBA" id="ARBA00022490"/>
    </source>
</evidence>
<feature type="active site" description="Proton donor" evidence="5">
    <location>
        <position position="115"/>
    </location>
</feature>
<dbReference type="EC" id="2.3.1.266" evidence="5 6"/>
<feature type="domain" description="N-acetyltransferase" evidence="7">
    <location>
        <begin position="2"/>
        <end position="147"/>
    </location>
</feature>
<dbReference type="Gene3D" id="3.40.630.30">
    <property type="match status" value="1"/>
</dbReference>
<dbReference type="InterPro" id="IPR016181">
    <property type="entry name" value="Acyl_CoA_acyltransferase"/>
</dbReference>
<evidence type="ECO:0000256" key="3">
    <source>
        <dbReference type="ARBA" id="ARBA00022679"/>
    </source>
</evidence>
<protein>
    <recommendedName>
        <fullName evidence="5 6">[Ribosomal protein bS18]-alanine N-acetyltransferase</fullName>
        <ecNumber evidence="5 6">2.3.1.266</ecNumber>
    </recommendedName>
</protein>
<feature type="binding site" evidence="5">
    <location>
        <position position="108"/>
    </location>
    <ligand>
        <name>acetyl-CoA</name>
        <dbReference type="ChEBI" id="CHEBI:57288"/>
    </ligand>
</feature>
<evidence type="ECO:0000313" key="9">
    <source>
        <dbReference type="Proteomes" id="UP001596364"/>
    </source>
</evidence>
<accession>A0ABW1XHJ9</accession>
<dbReference type="NCBIfam" id="TIGR01575">
    <property type="entry name" value="rimI"/>
    <property type="match status" value="1"/>
</dbReference>
<comment type="caution">
    <text evidence="8">The sequence shown here is derived from an EMBL/GenBank/DDBJ whole genome shotgun (WGS) entry which is preliminary data.</text>
</comment>
<evidence type="ECO:0000256" key="6">
    <source>
        <dbReference type="RuleBase" id="RU363094"/>
    </source>
</evidence>
<reference evidence="9" key="1">
    <citation type="journal article" date="2019" name="Int. J. Syst. Evol. Microbiol.">
        <title>The Global Catalogue of Microorganisms (GCM) 10K type strain sequencing project: providing services to taxonomists for standard genome sequencing and annotation.</title>
        <authorList>
            <consortium name="The Broad Institute Genomics Platform"/>
            <consortium name="The Broad Institute Genome Sequencing Center for Infectious Disease"/>
            <person name="Wu L."/>
            <person name="Ma J."/>
        </authorList>
    </citation>
    <scope>NUCLEOTIDE SEQUENCE [LARGE SCALE GENOMIC DNA]</scope>
    <source>
        <strain evidence="9">CGMCC 1.16031</strain>
    </source>
</reference>
<evidence type="ECO:0000313" key="8">
    <source>
        <dbReference type="EMBL" id="MFC6439266.1"/>
    </source>
</evidence>
<evidence type="ECO:0000259" key="7">
    <source>
        <dbReference type="PROSITE" id="PS51186"/>
    </source>
</evidence>
<comment type="catalytic activity">
    <reaction evidence="5 6">
        <text>N-terminal L-alanyl-[ribosomal protein bS18] + acetyl-CoA = N-terminal N(alpha)-acetyl-L-alanyl-[ribosomal protein bS18] + CoA + H(+)</text>
        <dbReference type="Rhea" id="RHEA:43756"/>
        <dbReference type="Rhea" id="RHEA-COMP:10676"/>
        <dbReference type="Rhea" id="RHEA-COMP:10677"/>
        <dbReference type="ChEBI" id="CHEBI:15378"/>
        <dbReference type="ChEBI" id="CHEBI:57287"/>
        <dbReference type="ChEBI" id="CHEBI:57288"/>
        <dbReference type="ChEBI" id="CHEBI:64718"/>
        <dbReference type="ChEBI" id="CHEBI:83683"/>
        <dbReference type="EC" id="2.3.1.266"/>
    </reaction>
</comment>
<evidence type="ECO:0000256" key="5">
    <source>
        <dbReference type="HAMAP-Rule" id="MF_02210"/>
    </source>
</evidence>
<dbReference type="HAMAP" id="MF_02210">
    <property type="entry name" value="RimI"/>
    <property type="match status" value="1"/>
</dbReference>
<dbReference type="PROSITE" id="PS51186">
    <property type="entry name" value="GNAT"/>
    <property type="match status" value="1"/>
</dbReference>
<dbReference type="Pfam" id="PF00583">
    <property type="entry name" value="Acetyltransf_1"/>
    <property type="match status" value="1"/>
</dbReference>
<keyword evidence="3 5" id="KW-0808">Transferase</keyword>
<keyword evidence="9" id="KW-1185">Reference proteome</keyword>
<dbReference type="PANTHER" id="PTHR43420">
    <property type="entry name" value="ACETYLTRANSFERASE"/>
    <property type="match status" value="1"/>
</dbReference>
<dbReference type="CDD" id="cd04301">
    <property type="entry name" value="NAT_SF"/>
    <property type="match status" value="1"/>
</dbReference>
<keyword evidence="8" id="KW-0687">Ribonucleoprotein</keyword>
<dbReference type="RefSeq" id="WP_165490694.1">
    <property type="nucleotide sequence ID" value="NZ_JBHSUS010000001.1"/>
</dbReference>
<proteinExistence type="inferred from homology"/>
<comment type="function">
    <text evidence="5 6">Acetylates the N-terminal alanine of ribosomal protein bS18.</text>
</comment>
<dbReference type="InterPro" id="IPR006464">
    <property type="entry name" value="AcTrfase_RimI/Ard1"/>
</dbReference>
<evidence type="ECO:0000256" key="1">
    <source>
        <dbReference type="ARBA" id="ARBA00005395"/>
    </source>
</evidence>
<gene>
    <name evidence="5 8" type="primary">rimI</name>
    <name evidence="8" type="ORF">ACFP85_03780</name>
</gene>
<keyword evidence="8" id="KW-0689">Ribosomal protein</keyword>
<dbReference type="InterPro" id="IPR000182">
    <property type="entry name" value="GNAT_dom"/>
</dbReference>
<dbReference type="Proteomes" id="UP001596364">
    <property type="component" value="Unassembled WGS sequence"/>
</dbReference>
<dbReference type="InterPro" id="IPR050680">
    <property type="entry name" value="YpeA/RimI_acetyltransf"/>
</dbReference>